<name>A0A419V5M6_9BACL</name>
<dbReference type="EMBL" id="RAPK01000007">
    <property type="protein sequence ID" value="RKD75197.1"/>
    <property type="molecule type" value="Genomic_DNA"/>
</dbReference>
<protein>
    <submittedName>
        <fullName evidence="2">Uncharacterized protein</fullName>
    </submittedName>
</protein>
<dbReference type="Proteomes" id="UP000285120">
    <property type="component" value="Unassembled WGS sequence"/>
</dbReference>
<evidence type="ECO:0000313" key="2">
    <source>
        <dbReference type="EMBL" id="RKD75197.1"/>
    </source>
</evidence>
<keyword evidence="1" id="KW-0472">Membrane</keyword>
<accession>A0A419V5M6</accession>
<gene>
    <name evidence="2" type="ORF">ATL39_0895</name>
</gene>
<comment type="caution">
    <text evidence="2">The sequence shown here is derived from an EMBL/GenBank/DDBJ whole genome shotgun (WGS) entry which is preliminary data.</text>
</comment>
<keyword evidence="1" id="KW-0812">Transmembrane</keyword>
<feature type="transmembrane region" description="Helical" evidence="1">
    <location>
        <begin position="7"/>
        <end position="26"/>
    </location>
</feature>
<keyword evidence="3" id="KW-1185">Reference proteome</keyword>
<keyword evidence="1" id="KW-1133">Transmembrane helix</keyword>
<evidence type="ECO:0000256" key="1">
    <source>
        <dbReference type="SAM" id="Phobius"/>
    </source>
</evidence>
<dbReference type="AlphaFoldDB" id="A0A419V5M6"/>
<proteinExistence type="predicted"/>
<organism evidence="2 3">
    <name type="scientific">Sinobaca qinghaiensis</name>
    <dbReference type="NCBI Taxonomy" id="342944"/>
    <lineage>
        <taxon>Bacteria</taxon>
        <taxon>Bacillati</taxon>
        <taxon>Bacillota</taxon>
        <taxon>Bacilli</taxon>
        <taxon>Bacillales</taxon>
        <taxon>Sporolactobacillaceae</taxon>
        <taxon>Sinobaca</taxon>
    </lineage>
</organism>
<evidence type="ECO:0000313" key="3">
    <source>
        <dbReference type="Proteomes" id="UP000285120"/>
    </source>
</evidence>
<sequence length="31" mass="3339">MKRRIKPAVVYTVIFAAAGFLIGFVVEGAVD</sequence>
<reference evidence="2 3" key="1">
    <citation type="submission" date="2018-09" db="EMBL/GenBank/DDBJ databases">
        <title>Genomic Encyclopedia of Archaeal and Bacterial Type Strains, Phase II (KMG-II): from individual species to whole genera.</title>
        <authorList>
            <person name="Goeker M."/>
        </authorList>
    </citation>
    <scope>NUCLEOTIDE SEQUENCE [LARGE SCALE GENOMIC DNA]</scope>
    <source>
        <strain evidence="2 3">DSM 17008</strain>
    </source>
</reference>